<dbReference type="InterPro" id="IPR004556">
    <property type="entry name" value="HemK-like"/>
</dbReference>
<dbReference type="InterPro" id="IPR029063">
    <property type="entry name" value="SAM-dependent_MTases_sf"/>
</dbReference>
<keyword evidence="1 5" id="KW-0489">Methyltransferase</keyword>
<evidence type="ECO:0000259" key="7">
    <source>
        <dbReference type="Pfam" id="PF17827"/>
    </source>
</evidence>
<dbReference type="PANTHER" id="PTHR18895:SF74">
    <property type="entry name" value="MTRF1L RELEASE FACTOR GLUTAMINE METHYLTRANSFERASE"/>
    <property type="match status" value="1"/>
</dbReference>
<evidence type="ECO:0000256" key="5">
    <source>
        <dbReference type="HAMAP-Rule" id="MF_02126"/>
    </source>
</evidence>
<comment type="caution">
    <text evidence="5">Lacks conserved residue(s) required for the propagation of feature annotation.</text>
</comment>
<dbReference type="GO" id="GO:0032259">
    <property type="term" value="P:methylation"/>
    <property type="evidence" value="ECO:0007669"/>
    <property type="project" value="UniProtKB-KW"/>
</dbReference>
<dbReference type="Pfam" id="PF05175">
    <property type="entry name" value="MTS"/>
    <property type="match status" value="1"/>
</dbReference>
<dbReference type="Proteomes" id="UP001461341">
    <property type="component" value="Chromosome"/>
</dbReference>
<evidence type="ECO:0000313" key="9">
    <source>
        <dbReference type="Proteomes" id="UP001461341"/>
    </source>
</evidence>
<dbReference type="NCBIfam" id="TIGR03534">
    <property type="entry name" value="RF_mod_PrmC"/>
    <property type="match status" value="1"/>
</dbReference>
<evidence type="ECO:0000256" key="3">
    <source>
        <dbReference type="ARBA" id="ARBA00022691"/>
    </source>
</evidence>
<dbReference type="RefSeq" id="WP_369019166.1">
    <property type="nucleotide sequence ID" value="NZ_CP121689.1"/>
</dbReference>
<evidence type="ECO:0000256" key="4">
    <source>
        <dbReference type="ARBA" id="ARBA00048391"/>
    </source>
</evidence>
<dbReference type="CDD" id="cd02440">
    <property type="entry name" value="AdoMet_MTases"/>
    <property type="match status" value="1"/>
</dbReference>
<dbReference type="GO" id="GO:0102559">
    <property type="term" value="F:peptide chain release factor N(5)-glutamine methyltransferase activity"/>
    <property type="evidence" value="ECO:0007669"/>
    <property type="project" value="UniProtKB-EC"/>
</dbReference>
<dbReference type="InterPro" id="IPR019874">
    <property type="entry name" value="RF_methyltr_PrmC"/>
</dbReference>
<organism evidence="8 9">
    <name type="scientific">Thermatribacter velox</name>
    <dbReference type="NCBI Taxonomy" id="3039681"/>
    <lineage>
        <taxon>Bacteria</taxon>
        <taxon>Pseudomonadati</taxon>
        <taxon>Atribacterota</taxon>
        <taxon>Atribacteria</taxon>
        <taxon>Atribacterales</taxon>
        <taxon>Thermatribacteraceae</taxon>
        <taxon>Thermatribacter</taxon>
    </lineage>
</organism>
<sequence>MLQVREAWKEAVGLLKRVGVVSPTREARLLLSSVLGTDPSRVHLFWDFSLEEEKLKKLHALLKERARGVPIQYLIGEWEFMSLPFYVEEGVFIPRLDTECWVEEVILSLKKASARELLLCDVGCGSGVIGLSCAFWVPQVKLYGVDISERAIALSEKNACRLGIENRCSFLKSDLFEVFKGQNILFDAVVSNPPYVKTGDWELLPREIRFYEPREALLAGEDGLSIIRRLLLEGASWIKKGGLLFFEHDPAQSELIRKEIEKLETWEYLYTIRDYAHKDRATAVKRKE</sequence>
<dbReference type="InterPro" id="IPR002052">
    <property type="entry name" value="DNA_methylase_N6_adenine_CS"/>
</dbReference>
<keyword evidence="3 5" id="KW-0949">S-adenosyl-L-methionine</keyword>
<feature type="binding site" evidence="5">
    <location>
        <position position="146"/>
    </location>
    <ligand>
        <name>S-adenosyl-L-methionine</name>
        <dbReference type="ChEBI" id="CHEBI:59789"/>
    </ligand>
</feature>
<feature type="binding site" evidence="5">
    <location>
        <position position="192"/>
    </location>
    <ligand>
        <name>S-adenosyl-L-methionine</name>
        <dbReference type="ChEBI" id="CHEBI:59789"/>
    </ligand>
</feature>
<dbReference type="Gene3D" id="1.10.8.10">
    <property type="entry name" value="DNA helicase RuvA subunit, C-terminal domain"/>
    <property type="match status" value="1"/>
</dbReference>
<accession>A0ABZ2YDD9</accession>
<dbReference type="EMBL" id="CP121689">
    <property type="protein sequence ID" value="WZL77000.1"/>
    <property type="molecule type" value="Genomic_DNA"/>
</dbReference>
<feature type="domain" description="Methyltransferase small" evidence="6">
    <location>
        <begin position="118"/>
        <end position="199"/>
    </location>
</feature>
<name>A0ABZ2YDD9_9BACT</name>
<evidence type="ECO:0000256" key="1">
    <source>
        <dbReference type="ARBA" id="ARBA00022603"/>
    </source>
</evidence>
<feature type="binding site" evidence="5">
    <location>
        <begin position="192"/>
        <end position="195"/>
    </location>
    <ligand>
        <name>substrate</name>
    </ligand>
</feature>
<dbReference type="PROSITE" id="PS00092">
    <property type="entry name" value="N6_MTASE"/>
    <property type="match status" value="1"/>
</dbReference>
<comment type="function">
    <text evidence="5">Methylates the class 1 translation termination release factors RF1/PrfA and RF2/PrfB on the glutamine residue of the universally conserved GGQ motif.</text>
</comment>
<dbReference type="SUPFAM" id="SSF53335">
    <property type="entry name" value="S-adenosyl-L-methionine-dependent methyltransferases"/>
    <property type="match status" value="1"/>
</dbReference>
<feature type="domain" description="Release factor glutamine methyltransferase N-terminal" evidence="7">
    <location>
        <begin position="6"/>
        <end position="76"/>
    </location>
</feature>
<proteinExistence type="inferred from homology"/>
<evidence type="ECO:0000259" key="6">
    <source>
        <dbReference type="Pfam" id="PF05175"/>
    </source>
</evidence>
<dbReference type="PANTHER" id="PTHR18895">
    <property type="entry name" value="HEMK METHYLTRANSFERASE"/>
    <property type="match status" value="1"/>
</dbReference>
<dbReference type="InterPro" id="IPR040758">
    <property type="entry name" value="PrmC_N"/>
</dbReference>
<comment type="catalytic activity">
    <reaction evidence="4 5">
        <text>L-glutaminyl-[peptide chain release factor] + S-adenosyl-L-methionine = N(5)-methyl-L-glutaminyl-[peptide chain release factor] + S-adenosyl-L-homocysteine + H(+)</text>
        <dbReference type="Rhea" id="RHEA:42896"/>
        <dbReference type="Rhea" id="RHEA-COMP:10271"/>
        <dbReference type="Rhea" id="RHEA-COMP:10272"/>
        <dbReference type="ChEBI" id="CHEBI:15378"/>
        <dbReference type="ChEBI" id="CHEBI:30011"/>
        <dbReference type="ChEBI" id="CHEBI:57856"/>
        <dbReference type="ChEBI" id="CHEBI:59789"/>
        <dbReference type="ChEBI" id="CHEBI:61891"/>
        <dbReference type="EC" id="2.1.1.297"/>
    </reaction>
</comment>
<dbReference type="EC" id="2.1.1.297" evidence="5"/>
<evidence type="ECO:0000313" key="8">
    <source>
        <dbReference type="EMBL" id="WZL77000.1"/>
    </source>
</evidence>
<keyword evidence="9" id="KW-1185">Reference proteome</keyword>
<comment type="similarity">
    <text evidence="5">Belongs to the protein N5-glutamine methyltransferase family. PrmC subfamily.</text>
</comment>
<dbReference type="Pfam" id="PF17827">
    <property type="entry name" value="PrmC_N"/>
    <property type="match status" value="1"/>
</dbReference>
<dbReference type="Gene3D" id="3.40.50.150">
    <property type="entry name" value="Vaccinia Virus protein VP39"/>
    <property type="match status" value="1"/>
</dbReference>
<dbReference type="InterPro" id="IPR050320">
    <property type="entry name" value="N5-glutamine_MTase"/>
</dbReference>
<feature type="binding site" evidence="5">
    <location>
        <begin position="123"/>
        <end position="127"/>
    </location>
    <ligand>
        <name>S-adenosyl-L-methionine</name>
        <dbReference type="ChEBI" id="CHEBI:59789"/>
    </ligand>
</feature>
<dbReference type="InterPro" id="IPR007848">
    <property type="entry name" value="Small_mtfrase_dom"/>
</dbReference>
<evidence type="ECO:0000256" key="2">
    <source>
        <dbReference type="ARBA" id="ARBA00022679"/>
    </source>
</evidence>
<dbReference type="HAMAP" id="MF_02126">
    <property type="entry name" value="RF_methyltr_PrmC"/>
    <property type="match status" value="1"/>
</dbReference>
<reference evidence="8 9" key="1">
    <citation type="submission" date="2023-03" db="EMBL/GenBank/DDBJ databases">
        <title>Novel Species.</title>
        <authorList>
            <person name="Ma S."/>
        </authorList>
    </citation>
    <scope>NUCLEOTIDE SEQUENCE [LARGE SCALE GENOMIC DNA]</scope>
    <source>
        <strain evidence="8 9">B11</strain>
    </source>
</reference>
<gene>
    <name evidence="5 8" type="primary">prmC</name>
    <name evidence="8" type="ORF">QBE54_04550</name>
</gene>
<keyword evidence="2 5" id="KW-0808">Transferase</keyword>
<dbReference type="NCBIfam" id="TIGR00536">
    <property type="entry name" value="hemK_fam"/>
    <property type="match status" value="1"/>
</dbReference>
<protein>
    <recommendedName>
        <fullName evidence="5">Release factor glutamine methyltransferase</fullName>
        <shortName evidence="5">RF MTase</shortName>
        <ecNumber evidence="5">2.1.1.297</ecNumber>
    </recommendedName>
    <alternativeName>
        <fullName evidence="5">N5-glutamine methyltransferase PrmC</fullName>
    </alternativeName>
    <alternativeName>
        <fullName evidence="5">Protein-(glutamine-N5) MTase PrmC</fullName>
    </alternativeName>
    <alternativeName>
        <fullName evidence="5">Protein-glutamine N-methyltransferase PrmC</fullName>
    </alternativeName>
</protein>